<dbReference type="EMBL" id="CM056744">
    <property type="protein sequence ID" value="KAJ8667279.1"/>
    <property type="molecule type" value="Genomic_DNA"/>
</dbReference>
<evidence type="ECO:0000313" key="1">
    <source>
        <dbReference type="EMBL" id="KAJ8667279.1"/>
    </source>
</evidence>
<proteinExistence type="predicted"/>
<evidence type="ECO:0000313" key="2">
    <source>
        <dbReference type="Proteomes" id="UP001239111"/>
    </source>
</evidence>
<accession>A0ACC2NAC1</accession>
<comment type="caution">
    <text evidence="1">The sequence shown here is derived from an EMBL/GenBank/DDBJ whole genome shotgun (WGS) entry which is preliminary data.</text>
</comment>
<reference evidence="1" key="1">
    <citation type="submission" date="2023-04" db="EMBL/GenBank/DDBJ databases">
        <title>A chromosome-level genome assembly of the parasitoid wasp Eretmocerus hayati.</title>
        <authorList>
            <person name="Zhong Y."/>
            <person name="Liu S."/>
            <person name="Liu Y."/>
        </authorList>
    </citation>
    <scope>NUCLEOTIDE SEQUENCE</scope>
    <source>
        <strain evidence="1">ZJU_SS_LIU_2023</strain>
    </source>
</reference>
<name>A0ACC2NAC1_9HYME</name>
<keyword evidence="2" id="KW-1185">Reference proteome</keyword>
<organism evidence="1 2">
    <name type="scientific">Eretmocerus hayati</name>
    <dbReference type="NCBI Taxonomy" id="131215"/>
    <lineage>
        <taxon>Eukaryota</taxon>
        <taxon>Metazoa</taxon>
        <taxon>Ecdysozoa</taxon>
        <taxon>Arthropoda</taxon>
        <taxon>Hexapoda</taxon>
        <taxon>Insecta</taxon>
        <taxon>Pterygota</taxon>
        <taxon>Neoptera</taxon>
        <taxon>Endopterygota</taxon>
        <taxon>Hymenoptera</taxon>
        <taxon>Apocrita</taxon>
        <taxon>Proctotrupomorpha</taxon>
        <taxon>Chalcidoidea</taxon>
        <taxon>Aphelinidae</taxon>
        <taxon>Aphelininae</taxon>
        <taxon>Eretmocerus</taxon>
    </lineage>
</organism>
<protein>
    <submittedName>
        <fullName evidence="1">Uncharacterized protein</fullName>
    </submittedName>
</protein>
<gene>
    <name evidence="1" type="ORF">QAD02_008941</name>
</gene>
<dbReference type="Proteomes" id="UP001239111">
    <property type="component" value="Chromosome 4"/>
</dbReference>
<sequence>MQCKYPRDCRRSLETIIKKTKKEIEKVDKFISNYQKESAPINCFLTKNDKKKLIDTMSSNSQTACLVIEDLKKHRTEIKYLSSAFDKLMIKYARLKTVRSAQLEQVEDIHNYIEQELQSFKNAQKQDFPRVRFEDTTGKIQQQESDDLETSLEKNLILFSNVSKDYAEFNKYLSDSAKQREDEDELDRILFSVVIKCIRKAFCIRARIESRKVHFLEYAFPESPVDEQVPHEEEVEYLCRCDADSM</sequence>